<dbReference type="NCBIfam" id="TIGR03592">
    <property type="entry name" value="yidC_oxa1_cterm"/>
    <property type="match status" value="1"/>
</dbReference>
<dbReference type="Pfam" id="PF14849">
    <property type="entry name" value="YidC_periplas"/>
    <property type="match status" value="1"/>
</dbReference>
<dbReference type="PANTHER" id="PTHR12428:SF65">
    <property type="entry name" value="CYTOCHROME C OXIDASE ASSEMBLY PROTEIN COX18, MITOCHONDRIAL"/>
    <property type="match status" value="1"/>
</dbReference>
<evidence type="ECO:0000256" key="3">
    <source>
        <dbReference type="ARBA" id="ARBA00015325"/>
    </source>
</evidence>
<comment type="subcellular location">
    <subcellularLocation>
        <location evidence="1">Cell inner membrane</location>
        <topology evidence="1">Multi-pass membrane protein</topology>
    </subcellularLocation>
    <subcellularLocation>
        <location evidence="13">Cell membrane</location>
        <topology evidence="13">Multi-pass membrane protein</topology>
    </subcellularLocation>
</comment>
<comment type="subunit">
    <text evidence="13">Interacts with the Sec translocase complex via SecD. Specifically interacts with transmembrane segments of nascent integral membrane proteins during membrane integration.</text>
</comment>
<keyword evidence="7 13" id="KW-0653">Protein transport</keyword>
<dbReference type="Pfam" id="PF02096">
    <property type="entry name" value="60KD_IMP"/>
    <property type="match status" value="1"/>
</dbReference>
<feature type="transmembrane region" description="Helical" evidence="13">
    <location>
        <begin position="12"/>
        <end position="29"/>
    </location>
</feature>
<feature type="region of interest" description="Disordered" evidence="14">
    <location>
        <begin position="52"/>
        <end position="74"/>
    </location>
</feature>
<proteinExistence type="inferred from homology"/>
<comment type="function">
    <text evidence="13">Required for the insertion and/or proper folding and/or complex formation of integral membrane proteins into the membrane. Involved in integration of membrane proteins that insert both dependently and independently of the Sec translocase complex, as well as at least some lipoproteins. Aids folding of multispanning membrane proteins.</text>
</comment>
<evidence type="ECO:0000256" key="1">
    <source>
        <dbReference type="ARBA" id="ARBA00004429"/>
    </source>
</evidence>
<dbReference type="InterPro" id="IPR028055">
    <property type="entry name" value="YidC/Oxa/ALB_C"/>
</dbReference>
<dbReference type="InterPro" id="IPR001708">
    <property type="entry name" value="YidC/ALB3/OXA1/COX18"/>
</dbReference>
<dbReference type="HAMAP" id="MF_01810">
    <property type="entry name" value="YidC_type1"/>
    <property type="match status" value="1"/>
</dbReference>
<dbReference type="InterPro" id="IPR038221">
    <property type="entry name" value="YidC_periplasmic_sf"/>
</dbReference>
<dbReference type="PRINTS" id="PR01900">
    <property type="entry name" value="YIDCPROTEIN"/>
</dbReference>
<feature type="transmembrane region" description="Helical" evidence="13">
    <location>
        <begin position="408"/>
        <end position="431"/>
    </location>
</feature>
<dbReference type="EMBL" id="AP027370">
    <property type="protein sequence ID" value="BDY12055.1"/>
    <property type="molecule type" value="Genomic_DNA"/>
</dbReference>
<keyword evidence="5 13" id="KW-1003">Cell membrane</keyword>
<dbReference type="CDD" id="cd20070">
    <property type="entry name" value="5TM_YidC_Alb3"/>
    <property type="match status" value="1"/>
</dbReference>
<dbReference type="InterPro" id="IPR028053">
    <property type="entry name" value="Membr_insert_YidC_N"/>
</dbReference>
<evidence type="ECO:0000256" key="4">
    <source>
        <dbReference type="ARBA" id="ARBA00022448"/>
    </source>
</evidence>
<comment type="similarity">
    <text evidence="2 13">Belongs to the OXA1/ALB3/YidC family. Type 1 subfamily.</text>
</comment>
<organism evidence="17 18">
    <name type="scientific">Hydrogenimonas cancrithermarum</name>
    <dbReference type="NCBI Taxonomy" id="2993563"/>
    <lineage>
        <taxon>Bacteria</taxon>
        <taxon>Pseudomonadati</taxon>
        <taxon>Campylobacterota</taxon>
        <taxon>Epsilonproteobacteria</taxon>
        <taxon>Campylobacterales</taxon>
        <taxon>Hydrogenimonadaceae</taxon>
        <taxon>Hydrogenimonas</taxon>
    </lineage>
</organism>
<evidence type="ECO:0000256" key="2">
    <source>
        <dbReference type="ARBA" id="ARBA00010527"/>
    </source>
</evidence>
<reference evidence="17 18" key="1">
    <citation type="submission" date="2023-03" db="EMBL/GenBank/DDBJ databases">
        <title>Description of Hydrogenimonas sp. ISO32.</title>
        <authorList>
            <person name="Mino S."/>
            <person name="Fukazawa S."/>
            <person name="Sawabe T."/>
        </authorList>
    </citation>
    <scope>NUCLEOTIDE SEQUENCE [LARGE SCALE GENOMIC DNA]</scope>
    <source>
        <strain evidence="17 18">ISO32</strain>
    </source>
</reference>
<evidence type="ECO:0000256" key="10">
    <source>
        <dbReference type="ARBA" id="ARBA00023186"/>
    </source>
</evidence>
<evidence type="ECO:0000256" key="12">
    <source>
        <dbReference type="ARBA" id="ARBA00033342"/>
    </source>
</evidence>
<evidence type="ECO:0000259" key="16">
    <source>
        <dbReference type="Pfam" id="PF14849"/>
    </source>
</evidence>
<keyword evidence="4 13" id="KW-0813">Transport</keyword>
<dbReference type="NCBIfam" id="NF002357">
    <property type="entry name" value="PRK01318.2-4"/>
    <property type="match status" value="1"/>
</dbReference>
<evidence type="ECO:0000313" key="17">
    <source>
        <dbReference type="EMBL" id="BDY12055.1"/>
    </source>
</evidence>
<feature type="domain" description="Membrane insertase YidC/Oxa/ALB C-terminal" evidence="15">
    <location>
        <begin position="345"/>
        <end position="524"/>
    </location>
</feature>
<dbReference type="PANTHER" id="PTHR12428">
    <property type="entry name" value="OXA1"/>
    <property type="match status" value="1"/>
</dbReference>
<dbReference type="Gene3D" id="2.70.98.90">
    <property type="match status" value="1"/>
</dbReference>
<sequence>MIENMNTQTRVVIATVLSLLVFIGYDYFFMPKPQHIADKNITVQTAVQDRAKQRELQPAGAAAGSEVSTKPVERTQPVETALADVIATVETSNARIEFDGLGRISQMYLKDRQYRTEEGEELKLFNSPRIPKPLEIRFSDPALNELAFKTPYSVSVSKLDIGTDGPGVILFRQNLDGLIVEKRVTIYPDHHYDVEIKMSEPKPYFISPGVRPDLRIDNYTVHGVMVEEADGTLTIIDDGDAKGTESFRKARIAVAFDRYYATAFYDFEKGMDVVINKDAEENPILFVKGEGNQFTMHGYIGPKEFKILQAIHPELTKIIEFGWFTFIAAPMFKVLMWLHSFIPNWGWTIVALTVLIRILLYPLTYKGMVSMHRLKELAPKIKEIQKKYKGDPQKMNAHMMELYKKHKANPLGGCLPMILQIPVFFAIYRVLLNAIELKGAPWILWIDDLSVMDPYYVLPILMGASMWLHQRVTPNNFTDPMQEKIFKWLPVIFTFFFVTFPAGLVLYWLTNNIFSVAQQLLINRMLEKHKKAE</sequence>
<keyword evidence="18" id="KW-1185">Reference proteome</keyword>
<evidence type="ECO:0000256" key="8">
    <source>
        <dbReference type="ARBA" id="ARBA00022989"/>
    </source>
</evidence>
<evidence type="ECO:0000256" key="14">
    <source>
        <dbReference type="SAM" id="MobiDB-lite"/>
    </source>
</evidence>
<feature type="transmembrane region" description="Helical" evidence="13">
    <location>
        <begin position="488"/>
        <end position="509"/>
    </location>
</feature>
<feature type="transmembrane region" description="Helical" evidence="13">
    <location>
        <begin position="451"/>
        <end position="468"/>
    </location>
</feature>
<feature type="transmembrane region" description="Helical" evidence="13">
    <location>
        <begin position="345"/>
        <end position="365"/>
    </location>
</feature>
<evidence type="ECO:0000259" key="15">
    <source>
        <dbReference type="Pfam" id="PF02096"/>
    </source>
</evidence>
<dbReference type="Proteomes" id="UP001321445">
    <property type="component" value="Chromosome"/>
</dbReference>
<keyword evidence="10 13" id="KW-0143">Chaperone</keyword>
<accession>A0ABN6WSA9</accession>
<gene>
    <name evidence="13 17" type="primary">yidC</name>
    <name evidence="17" type="ORF">HCR_03670</name>
</gene>
<dbReference type="InterPro" id="IPR019998">
    <property type="entry name" value="Membr_insert_YidC"/>
</dbReference>
<keyword evidence="8 13" id="KW-1133">Transmembrane helix</keyword>
<evidence type="ECO:0000256" key="11">
    <source>
        <dbReference type="ARBA" id="ARBA00033245"/>
    </source>
</evidence>
<feature type="domain" description="Membrane insertase YidC N-terminal" evidence="16">
    <location>
        <begin position="274"/>
        <end position="334"/>
    </location>
</feature>
<evidence type="ECO:0000256" key="9">
    <source>
        <dbReference type="ARBA" id="ARBA00023136"/>
    </source>
</evidence>
<evidence type="ECO:0000256" key="7">
    <source>
        <dbReference type="ARBA" id="ARBA00022927"/>
    </source>
</evidence>
<dbReference type="NCBIfam" id="TIGR03593">
    <property type="entry name" value="yidC_nterm"/>
    <property type="match status" value="1"/>
</dbReference>
<dbReference type="PRINTS" id="PR00701">
    <property type="entry name" value="60KDINNERMP"/>
</dbReference>
<protein>
    <recommendedName>
        <fullName evidence="3 13">Membrane protein insertase YidC</fullName>
    </recommendedName>
    <alternativeName>
        <fullName evidence="12 13">Foldase YidC</fullName>
    </alternativeName>
    <alternativeName>
        <fullName evidence="11 13">Membrane integrase YidC</fullName>
    </alternativeName>
    <alternativeName>
        <fullName evidence="13">Membrane protein YidC</fullName>
    </alternativeName>
</protein>
<name>A0ABN6WSA9_9BACT</name>
<evidence type="ECO:0000256" key="5">
    <source>
        <dbReference type="ARBA" id="ARBA00022475"/>
    </source>
</evidence>
<evidence type="ECO:0000256" key="6">
    <source>
        <dbReference type="ARBA" id="ARBA00022692"/>
    </source>
</evidence>
<keyword evidence="6 13" id="KW-0812">Transmembrane</keyword>
<dbReference type="CDD" id="cd19960">
    <property type="entry name" value="YidC_peri"/>
    <property type="match status" value="1"/>
</dbReference>
<evidence type="ECO:0000256" key="13">
    <source>
        <dbReference type="HAMAP-Rule" id="MF_01810"/>
    </source>
</evidence>
<evidence type="ECO:0000313" key="18">
    <source>
        <dbReference type="Proteomes" id="UP001321445"/>
    </source>
</evidence>
<dbReference type="InterPro" id="IPR047196">
    <property type="entry name" value="YidC_ALB_C"/>
</dbReference>
<keyword evidence="9 13" id="KW-0472">Membrane</keyword>